<comment type="caution">
    <text evidence="1">The sequence shown here is derived from an EMBL/GenBank/DDBJ whole genome shotgun (WGS) entry which is preliminary data.</text>
</comment>
<reference evidence="1" key="1">
    <citation type="submission" date="2022-10" db="EMBL/GenBank/DDBJ databases">
        <title>Culturing micro-colonial fungi from biological soil crusts in the Mojave desert and describing Neophaeococcomyces mojavensis, and introducing the new genera and species Taxawa tesnikishii.</title>
        <authorList>
            <person name="Kurbessoian T."/>
            <person name="Stajich J.E."/>
        </authorList>
    </citation>
    <scope>NUCLEOTIDE SEQUENCE</scope>
    <source>
        <strain evidence="1">TK_1</strain>
    </source>
</reference>
<sequence length="219" mass="23848">METDSIPRISASLSVDPATYSFANSQAPNLTLTITSHHPDPITIYAEDLSPKLMLTCGALTITDLTTGSEVRQSKRTHCRIPPPCKVAVPLNEHVSYTLLLNTPLTLSAPFTRNRMSTGGKPLAKHDQDYDNDHSAKHGACGVDGLESRHRYALSLSSKSRVPWDVIRWWEYGTKEQVLNANGDGAGLDGRRVQFSPGPHKAIVVDSSSTGVVELECRA</sequence>
<accession>A0ABQ9NFK9</accession>
<name>A0ABQ9NFK9_9PEZI</name>
<dbReference type="EMBL" id="JAPDRL010000193">
    <property type="protein sequence ID" value="KAJ9655085.1"/>
    <property type="molecule type" value="Genomic_DNA"/>
</dbReference>
<evidence type="ECO:0000313" key="2">
    <source>
        <dbReference type="Proteomes" id="UP001172684"/>
    </source>
</evidence>
<gene>
    <name evidence="1" type="ORF">H2201_008883</name>
</gene>
<evidence type="ECO:0000313" key="1">
    <source>
        <dbReference type="EMBL" id="KAJ9655085.1"/>
    </source>
</evidence>
<protein>
    <submittedName>
        <fullName evidence="1">Uncharacterized protein</fullName>
    </submittedName>
</protein>
<dbReference type="Proteomes" id="UP001172684">
    <property type="component" value="Unassembled WGS sequence"/>
</dbReference>
<keyword evidence="2" id="KW-1185">Reference proteome</keyword>
<proteinExistence type="predicted"/>
<organism evidence="1 2">
    <name type="scientific">Coniosporium apollinis</name>
    <dbReference type="NCBI Taxonomy" id="61459"/>
    <lineage>
        <taxon>Eukaryota</taxon>
        <taxon>Fungi</taxon>
        <taxon>Dikarya</taxon>
        <taxon>Ascomycota</taxon>
        <taxon>Pezizomycotina</taxon>
        <taxon>Dothideomycetes</taxon>
        <taxon>Dothideomycetes incertae sedis</taxon>
        <taxon>Coniosporium</taxon>
    </lineage>
</organism>